<reference evidence="1 2" key="1">
    <citation type="journal article" date="2012" name="J. Bacteriol.">
        <title>Genome Sequence of Gallaecimonas xiamenensis Type Strain 3-C-1.</title>
        <authorList>
            <person name="Lai Q."/>
            <person name="Wang L."/>
            <person name="Wang W."/>
            <person name="Shao Z."/>
        </authorList>
    </citation>
    <scope>NUCLEOTIDE SEQUENCE [LARGE SCALE GENOMIC DNA]</scope>
    <source>
        <strain evidence="1 2">3-C-1</strain>
    </source>
</reference>
<accession>K2J456</accession>
<dbReference type="Pfam" id="PF18977">
    <property type="entry name" value="DUF5713"/>
    <property type="match status" value="1"/>
</dbReference>
<organism evidence="1 2">
    <name type="scientific">Gallaecimonas xiamenensis 3-C-1</name>
    <dbReference type="NCBI Taxonomy" id="745411"/>
    <lineage>
        <taxon>Bacteria</taxon>
        <taxon>Pseudomonadati</taxon>
        <taxon>Pseudomonadota</taxon>
        <taxon>Gammaproteobacteria</taxon>
        <taxon>Enterobacterales</taxon>
        <taxon>Gallaecimonadaceae</taxon>
        <taxon>Gallaecimonas</taxon>
    </lineage>
</organism>
<evidence type="ECO:0000313" key="1">
    <source>
        <dbReference type="EMBL" id="EKE77801.1"/>
    </source>
</evidence>
<protein>
    <submittedName>
        <fullName evidence="1">Uncharacterized protein</fullName>
    </submittedName>
</protein>
<dbReference type="AlphaFoldDB" id="K2J456"/>
<gene>
    <name evidence="1" type="ORF">B3C1_00035</name>
</gene>
<sequence>MYRDSYFPDFLVDKIRGVLIDLCEKIEAQLPETPEALFLLTHSATESINDLGEEFEENGSELETEAREVMAENFDFIVKAYGFPDVDIEDVIAPREW</sequence>
<comment type="caution">
    <text evidence="1">The sequence shown here is derived from an EMBL/GenBank/DDBJ whole genome shotgun (WGS) entry which is preliminary data.</text>
</comment>
<evidence type="ECO:0000313" key="2">
    <source>
        <dbReference type="Proteomes" id="UP000006755"/>
    </source>
</evidence>
<dbReference type="InterPro" id="IPR043767">
    <property type="entry name" value="DUF5713"/>
</dbReference>
<proteinExistence type="predicted"/>
<name>K2J456_9GAMM</name>
<keyword evidence="2" id="KW-1185">Reference proteome</keyword>
<dbReference type="EMBL" id="AMRI01000001">
    <property type="protein sequence ID" value="EKE77801.1"/>
    <property type="molecule type" value="Genomic_DNA"/>
</dbReference>
<dbReference type="eggNOG" id="ENOG5032S9X">
    <property type="taxonomic scope" value="Bacteria"/>
</dbReference>
<dbReference type="Proteomes" id="UP000006755">
    <property type="component" value="Unassembled WGS sequence"/>
</dbReference>